<sequence length="158" mass="18482">MYDVFLKKYPSQANQVYLFYLTLKYKFPKQYDQITSGDPTVIEEFEKKYEAFSDVYKLALVKNKLSNISGQIKLRQDPSSDPRVLIVKLTGNDLEVRAQLTETKHLYKIEDESSFAGILFAPDLRKWEDIKNLRLGEYIRKQLDLFTFPLNDSGLPQD</sequence>
<proteinExistence type="predicted"/>
<accession>A0A645GF67</accession>
<name>A0A645GF67_9ZZZZ</name>
<dbReference type="AlphaFoldDB" id="A0A645GF67"/>
<organism evidence="1">
    <name type="scientific">bioreactor metagenome</name>
    <dbReference type="NCBI Taxonomy" id="1076179"/>
    <lineage>
        <taxon>unclassified sequences</taxon>
        <taxon>metagenomes</taxon>
        <taxon>ecological metagenomes</taxon>
    </lineage>
</organism>
<dbReference type="EMBL" id="VSSQ01073685">
    <property type="protein sequence ID" value="MPN24740.1"/>
    <property type="molecule type" value="Genomic_DNA"/>
</dbReference>
<reference evidence="1" key="1">
    <citation type="submission" date="2019-08" db="EMBL/GenBank/DDBJ databases">
        <authorList>
            <person name="Kucharzyk K."/>
            <person name="Murdoch R.W."/>
            <person name="Higgins S."/>
            <person name="Loffler F."/>
        </authorList>
    </citation>
    <scope>NUCLEOTIDE SEQUENCE</scope>
</reference>
<evidence type="ECO:0000313" key="1">
    <source>
        <dbReference type="EMBL" id="MPN24740.1"/>
    </source>
</evidence>
<gene>
    <name evidence="1" type="ORF">SDC9_172142</name>
</gene>
<protein>
    <submittedName>
        <fullName evidence="1">Uncharacterized protein</fullName>
    </submittedName>
</protein>
<comment type="caution">
    <text evidence="1">The sequence shown here is derived from an EMBL/GenBank/DDBJ whole genome shotgun (WGS) entry which is preliminary data.</text>
</comment>